<reference evidence="1 2" key="1">
    <citation type="submission" date="2019-04" db="EMBL/GenBank/DDBJ databases">
        <title>Flavobacterium sp. nov. isolated from construction timber.</title>
        <authorList>
            <person name="Lin S.-Y."/>
            <person name="Chang C.-T."/>
            <person name="Young C.-C."/>
        </authorList>
    </citation>
    <scope>NUCLEOTIDE SEQUENCE [LARGE SCALE GENOMIC DNA]</scope>
    <source>
        <strain evidence="1 2">CC-CTC003</strain>
    </source>
</reference>
<dbReference type="Proteomes" id="UP000307507">
    <property type="component" value="Unassembled WGS sequence"/>
</dbReference>
<dbReference type="AlphaFoldDB" id="A0A4S3ZS47"/>
<protein>
    <submittedName>
        <fullName evidence="1">Uncharacterized protein</fullName>
    </submittedName>
</protein>
<organism evidence="1 2">
    <name type="scientific">Flavobacterium supellecticarium</name>
    <dbReference type="NCBI Taxonomy" id="2565924"/>
    <lineage>
        <taxon>Bacteria</taxon>
        <taxon>Pseudomonadati</taxon>
        <taxon>Bacteroidota</taxon>
        <taxon>Flavobacteriia</taxon>
        <taxon>Flavobacteriales</taxon>
        <taxon>Flavobacteriaceae</taxon>
        <taxon>Flavobacterium</taxon>
    </lineage>
</organism>
<dbReference type="RefSeq" id="WP_136403940.1">
    <property type="nucleotide sequence ID" value="NZ_SSNZ01000008.1"/>
</dbReference>
<name>A0A4S3ZS47_9FLAO</name>
<accession>A0A4S3ZS47</accession>
<keyword evidence="2" id="KW-1185">Reference proteome</keyword>
<gene>
    <name evidence="1" type="ORF">E6C50_14435</name>
</gene>
<sequence length="162" mass="19538">MRKFTIALDKDINKQYNDAAIYYQKSIDEGEINLETFLNLSFLYWNFQDFGFFSYYKISEELRNIGYDKYPEILDIGLSKFPNNLELNFWKKYFQHIIYGDEFSEKDCENLLKEYGDSESIVPYFFLYLFDKEKYKQKRNELLALCKKKPTAKNLYIKSIVG</sequence>
<evidence type="ECO:0000313" key="2">
    <source>
        <dbReference type="Proteomes" id="UP000307507"/>
    </source>
</evidence>
<dbReference type="EMBL" id="SSNZ01000008">
    <property type="protein sequence ID" value="THF48478.1"/>
    <property type="molecule type" value="Genomic_DNA"/>
</dbReference>
<dbReference type="OrthoDB" id="961420at2"/>
<comment type="caution">
    <text evidence="1">The sequence shown here is derived from an EMBL/GenBank/DDBJ whole genome shotgun (WGS) entry which is preliminary data.</text>
</comment>
<proteinExistence type="predicted"/>
<evidence type="ECO:0000313" key="1">
    <source>
        <dbReference type="EMBL" id="THF48478.1"/>
    </source>
</evidence>